<organism evidence="5 6">
    <name type="scientific">Phellinidium pouzarii</name>
    <dbReference type="NCBI Taxonomy" id="167371"/>
    <lineage>
        <taxon>Eukaryota</taxon>
        <taxon>Fungi</taxon>
        <taxon>Dikarya</taxon>
        <taxon>Basidiomycota</taxon>
        <taxon>Agaricomycotina</taxon>
        <taxon>Agaricomycetes</taxon>
        <taxon>Hymenochaetales</taxon>
        <taxon>Hymenochaetaceae</taxon>
        <taxon>Phellinidium</taxon>
    </lineage>
</organism>
<dbReference type="PANTHER" id="PTHR36427">
    <property type="entry name" value="54S RIBOSOMAL PROTEIN L1, MITOCHONDRIAL"/>
    <property type="match status" value="1"/>
</dbReference>
<dbReference type="PROSITE" id="PS01199">
    <property type="entry name" value="RIBOSOMAL_L1"/>
    <property type="match status" value="1"/>
</dbReference>
<dbReference type="Proteomes" id="UP000308199">
    <property type="component" value="Unassembled WGS sequence"/>
</dbReference>
<evidence type="ECO:0000256" key="3">
    <source>
        <dbReference type="ARBA" id="ARBA00023274"/>
    </source>
</evidence>
<dbReference type="Pfam" id="PF00687">
    <property type="entry name" value="Ribosomal_L1"/>
    <property type="match status" value="1"/>
</dbReference>
<dbReference type="OrthoDB" id="1747252at2759"/>
<evidence type="ECO:0000256" key="2">
    <source>
        <dbReference type="ARBA" id="ARBA00022980"/>
    </source>
</evidence>
<evidence type="ECO:0000313" key="5">
    <source>
        <dbReference type="EMBL" id="THH04974.1"/>
    </source>
</evidence>
<keyword evidence="3 4" id="KW-0687">Ribonucleoprotein</keyword>
<dbReference type="FunFam" id="3.40.50.790:FF:000001">
    <property type="entry name" value="50S ribosomal protein L1"/>
    <property type="match status" value="1"/>
</dbReference>
<dbReference type="GO" id="GO:0005762">
    <property type="term" value="C:mitochondrial large ribosomal subunit"/>
    <property type="evidence" value="ECO:0007669"/>
    <property type="project" value="TreeGrafter"/>
</dbReference>
<evidence type="ECO:0000313" key="6">
    <source>
        <dbReference type="Proteomes" id="UP000308199"/>
    </source>
</evidence>
<reference evidence="5 6" key="1">
    <citation type="submission" date="2019-02" db="EMBL/GenBank/DDBJ databases">
        <title>Genome sequencing of the rare red list fungi Phellinidium pouzarii.</title>
        <authorList>
            <person name="Buettner E."/>
            <person name="Kellner H."/>
        </authorList>
    </citation>
    <scope>NUCLEOTIDE SEQUENCE [LARGE SCALE GENOMIC DNA]</scope>
    <source>
        <strain evidence="5 6">DSM 108285</strain>
    </source>
</reference>
<keyword evidence="2 4" id="KW-0689">Ribosomal protein</keyword>
<dbReference type="InterPro" id="IPR023673">
    <property type="entry name" value="Ribosomal_uL1_CS"/>
</dbReference>
<sequence length="296" mass="32383">MFLSSVSRPSKQSIHYCLRASTYHLPPAGLSSRHFSSSSPAYIRKVRSRPAPTKAKLAAKERKNALKARKSIYENEKKTLVDAINILRAVEVARPNSTYELVVKTAMKRGTTIPKGRINLPREARAKTKDRVLVFAEGRQADEAKRAGAEFVGGTELIEGVANGRYPATMYLCTPSLIRAITPKLGRILGPKGLMPSERRGTVTEDICGYLKRISGSSEWRGDKAGTIRSAIAKMNFPAVDVIRNARHFLSVVKAATGNTTVNDERQRKNGTKPVNAITRVILSSSQGPGIQISDV</sequence>
<comment type="similarity">
    <text evidence="1 4">Belongs to the universal ribosomal protein uL1 family.</text>
</comment>
<keyword evidence="6" id="KW-1185">Reference proteome</keyword>
<dbReference type="CDD" id="cd00403">
    <property type="entry name" value="Ribosomal_L1"/>
    <property type="match status" value="1"/>
</dbReference>
<accession>A0A4S4L183</accession>
<gene>
    <name evidence="5" type="ORF">EW145_g5133</name>
</gene>
<dbReference type="EMBL" id="SGPK01000296">
    <property type="protein sequence ID" value="THH04974.1"/>
    <property type="molecule type" value="Genomic_DNA"/>
</dbReference>
<evidence type="ECO:0000256" key="4">
    <source>
        <dbReference type="RuleBase" id="RU000659"/>
    </source>
</evidence>
<comment type="caution">
    <text evidence="5">The sequence shown here is derived from an EMBL/GenBank/DDBJ whole genome shotgun (WGS) entry which is preliminary data.</text>
</comment>
<proteinExistence type="inferred from homology"/>
<dbReference type="SUPFAM" id="SSF56808">
    <property type="entry name" value="Ribosomal protein L1"/>
    <property type="match status" value="1"/>
</dbReference>
<dbReference type="Gene3D" id="3.40.50.790">
    <property type="match status" value="1"/>
</dbReference>
<dbReference type="Gene3D" id="3.30.190.20">
    <property type="match status" value="1"/>
</dbReference>
<name>A0A4S4L183_9AGAM</name>
<dbReference type="PANTHER" id="PTHR36427:SF3">
    <property type="entry name" value="LARGE RIBOSOMAL SUBUNIT PROTEIN UL1M"/>
    <property type="match status" value="1"/>
</dbReference>
<dbReference type="InterPro" id="IPR023674">
    <property type="entry name" value="Ribosomal_uL1-like"/>
</dbReference>
<dbReference type="InterPro" id="IPR016095">
    <property type="entry name" value="Ribosomal_uL1_3-a/b-sand"/>
</dbReference>
<dbReference type="AlphaFoldDB" id="A0A4S4L183"/>
<evidence type="ECO:0000256" key="1">
    <source>
        <dbReference type="ARBA" id="ARBA00010531"/>
    </source>
</evidence>
<protein>
    <recommendedName>
        <fullName evidence="4">Ribosomal protein</fullName>
    </recommendedName>
</protein>
<dbReference type="GO" id="GO:0003735">
    <property type="term" value="F:structural constituent of ribosome"/>
    <property type="evidence" value="ECO:0007669"/>
    <property type="project" value="TreeGrafter"/>
</dbReference>
<dbReference type="InterPro" id="IPR028364">
    <property type="entry name" value="Ribosomal_uL1/biogenesis"/>
</dbReference>